<comment type="caution">
    <text evidence="1">The sequence shown here is derived from an EMBL/GenBank/DDBJ whole genome shotgun (WGS) entry which is preliminary data.</text>
</comment>
<evidence type="ECO:0000313" key="1">
    <source>
        <dbReference type="EMBL" id="RDB15392.1"/>
    </source>
</evidence>
<sequence>MAAAWFRGHGGSHLIIPSPIHLTQIKHEVKNQLAIHNHHAVTATHQHCASHSWWATSCSRCFETSELARGSMGLSPAVVFDLDA</sequence>
<proteinExistence type="predicted"/>
<dbReference type="InParanoid" id="A0A369J1W8"/>
<name>A0A369J1W8_HYPMA</name>
<keyword evidence="2" id="KW-1185">Reference proteome</keyword>
<organism evidence="1 2">
    <name type="scientific">Hypsizygus marmoreus</name>
    <name type="common">White beech mushroom</name>
    <name type="synonym">Agaricus marmoreus</name>
    <dbReference type="NCBI Taxonomy" id="39966"/>
    <lineage>
        <taxon>Eukaryota</taxon>
        <taxon>Fungi</taxon>
        <taxon>Dikarya</taxon>
        <taxon>Basidiomycota</taxon>
        <taxon>Agaricomycotina</taxon>
        <taxon>Agaricomycetes</taxon>
        <taxon>Agaricomycetidae</taxon>
        <taxon>Agaricales</taxon>
        <taxon>Tricholomatineae</taxon>
        <taxon>Lyophyllaceae</taxon>
        <taxon>Hypsizygus</taxon>
    </lineage>
</organism>
<reference evidence="1" key="1">
    <citation type="submission" date="2018-04" db="EMBL/GenBank/DDBJ databases">
        <title>Whole genome sequencing of Hypsizygus marmoreus.</title>
        <authorList>
            <person name="Choi I.-G."/>
            <person name="Min B."/>
            <person name="Kim J.-G."/>
            <person name="Kim S."/>
            <person name="Oh Y.-L."/>
            <person name="Kong W.-S."/>
            <person name="Park H."/>
            <person name="Jeong J."/>
            <person name="Song E.-S."/>
        </authorList>
    </citation>
    <scope>NUCLEOTIDE SEQUENCE [LARGE SCALE GENOMIC DNA]</scope>
    <source>
        <strain evidence="1">51987-8</strain>
    </source>
</reference>
<accession>A0A369J1W8</accession>
<dbReference type="EMBL" id="LUEZ02000170">
    <property type="protein sequence ID" value="RDB15392.1"/>
    <property type="molecule type" value="Genomic_DNA"/>
</dbReference>
<protein>
    <submittedName>
        <fullName evidence="1">Uncharacterized protein</fullName>
    </submittedName>
</protein>
<evidence type="ECO:0000313" key="2">
    <source>
        <dbReference type="Proteomes" id="UP000076154"/>
    </source>
</evidence>
<dbReference type="Proteomes" id="UP000076154">
    <property type="component" value="Unassembled WGS sequence"/>
</dbReference>
<gene>
    <name evidence="1" type="ORF">Hypma_004559</name>
</gene>
<dbReference type="AlphaFoldDB" id="A0A369J1W8"/>